<evidence type="ECO:0000256" key="6">
    <source>
        <dbReference type="SAM" id="Phobius"/>
    </source>
</evidence>
<evidence type="ECO:0000256" key="4">
    <source>
        <dbReference type="ARBA" id="ARBA00022989"/>
    </source>
</evidence>
<dbReference type="InterPro" id="IPR003474">
    <property type="entry name" value="Glcn_transporter"/>
</dbReference>
<evidence type="ECO:0000256" key="2">
    <source>
        <dbReference type="ARBA" id="ARBA00022448"/>
    </source>
</evidence>
<dbReference type="AlphaFoldDB" id="A0A9X4L7R7"/>
<accession>A0A9X4L7R7</accession>
<dbReference type="InterPro" id="IPR004680">
    <property type="entry name" value="Cit_transptr-like_dom"/>
</dbReference>
<feature type="transmembrane region" description="Helical" evidence="6">
    <location>
        <begin position="184"/>
        <end position="205"/>
    </location>
</feature>
<reference evidence="8" key="1">
    <citation type="submission" date="2022-05" db="EMBL/GenBank/DDBJ databases">
        <title>Comparative genomics of Staphylococcus equorum isolates.</title>
        <authorList>
            <person name="Luelf R.H."/>
        </authorList>
    </citation>
    <scope>NUCLEOTIDE SEQUENCE</scope>
    <source>
        <strain evidence="8">TMW 2.2343</strain>
    </source>
</reference>
<organism evidence="8 9">
    <name type="scientific">Staphylococcus equorum</name>
    <dbReference type="NCBI Taxonomy" id="246432"/>
    <lineage>
        <taxon>Bacteria</taxon>
        <taxon>Bacillati</taxon>
        <taxon>Bacillota</taxon>
        <taxon>Bacilli</taxon>
        <taxon>Bacillales</taxon>
        <taxon>Staphylococcaceae</taxon>
        <taxon>Staphylococcus</taxon>
    </lineage>
</organism>
<dbReference type="PANTHER" id="PTHR30354">
    <property type="entry name" value="GNT FAMILY GLUCONATE TRANSPORTER"/>
    <property type="match status" value="1"/>
</dbReference>
<dbReference type="GO" id="GO:0015128">
    <property type="term" value="F:gluconate transmembrane transporter activity"/>
    <property type="evidence" value="ECO:0007669"/>
    <property type="project" value="InterPro"/>
</dbReference>
<dbReference type="Pfam" id="PF03600">
    <property type="entry name" value="CitMHS"/>
    <property type="match status" value="1"/>
</dbReference>
<dbReference type="GO" id="GO:0005886">
    <property type="term" value="C:plasma membrane"/>
    <property type="evidence" value="ECO:0007669"/>
    <property type="project" value="TreeGrafter"/>
</dbReference>
<name>A0A9X4L7R7_9STAP</name>
<evidence type="ECO:0000313" key="9">
    <source>
        <dbReference type="Proteomes" id="UP001152302"/>
    </source>
</evidence>
<keyword evidence="5 6" id="KW-0472">Membrane</keyword>
<evidence type="ECO:0000313" key="8">
    <source>
        <dbReference type="EMBL" id="MDG0858096.1"/>
    </source>
</evidence>
<keyword evidence="2" id="KW-0813">Transport</keyword>
<dbReference type="RefSeq" id="WP_277580179.1">
    <property type="nucleotide sequence ID" value="NZ_JAMBPV010000001.1"/>
</dbReference>
<dbReference type="PANTHER" id="PTHR30354:SF7">
    <property type="entry name" value="BLL7963 PROTEIN"/>
    <property type="match status" value="1"/>
</dbReference>
<comment type="subcellular location">
    <subcellularLocation>
        <location evidence="1">Membrane</location>
        <topology evidence="1">Multi-pass membrane protein</topology>
    </subcellularLocation>
</comment>
<feature type="transmembrane region" description="Helical" evidence="6">
    <location>
        <begin position="410"/>
        <end position="435"/>
    </location>
</feature>
<evidence type="ECO:0000259" key="7">
    <source>
        <dbReference type="Pfam" id="PF03600"/>
    </source>
</evidence>
<evidence type="ECO:0000256" key="1">
    <source>
        <dbReference type="ARBA" id="ARBA00004141"/>
    </source>
</evidence>
<keyword evidence="4 6" id="KW-1133">Transmembrane helix</keyword>
<keyword evidence="3 6" id="KW-0812">Transmembrane</keyword>
<dbReference type="Proteomes" id="UP001152302">
    <property type="component" value="Unassembled WGS sequence"/>
</dbReference>
<evidence type="ECO:0000256" key="3">
    <source>
        <dbReference type="ARBA" id="ARBA00022692"/>
    </source>
</evidence>
<feature type="transmembrane region" description="Helical" evidence="6">
    <location>
        <begin position="106"/>
        <end position="132"/>
    </location>
</feature>
<protein>
    <submittedName>
        <fullName evidence="8">SLC13 family permease</fullName>
    </submittedName>
</protein>
<sequence>MLGVIGLVGGLVILTILVMRGVNLLIAAPLSALFVGVLNGLPLFSQLATGKEMDFVTSYMDGFSGFVTSWYLMFLTGAIFGKVMEDSGAAESVSHWIIKKIGMKRAVLAIVLACGVLTYGGVSLFVVAFAVYPMAVNLFKESDFPRRFIPATLALGSTTFTMTSAGSPEIQNWIPIPYLHTSPYAGWTVSIITALFMLVAGYLWLMHMIKKAKRKGECFISRTGDQMEDRNKLPNPFLSMIPLFIVLLVSFFLHDTLEQSALIVALTSGIIATWLLNKSYFKDFWKAVGKGTEGALIALGNTSAVVGFGGVAKVTPAFNDAINYVTNLPGSPLITGAFAVMVIAGLTGSSSGGQSIALPILAPHYLDMGVNADAMHRTISMSSGTLDSLPHGGYTVTTIRSIAGETHKDAYGAFGAMTVVVPLVAVIIAIGLFMLGL</sequence>
<proteinExistence type="predicted"/>
<feature type="transmembrane region" description="Helical" evidence="6">
    <location>
        <begin position="237"/>
        <end position="254"/>
    </location>
</feature>
<feature type="transmembrane region" description="Helical" evidence="6">
    <location>
        <begin position="260"/>
        <end position="277"/>
    </location>
</feature>
<feature type="domain" description="Citrate transporter-like" evidence="7">
    <location>
        <begin position="18"/>
        <end position="274"/>
    </location>
</feature>
<comment type="caution">
    <text evidence="8">The sequence shown here is derived from an EMBL/GenBank/DDBJ whole genome shotgun (WGS) entry which is preliminary data.</text>
</comment>
<feature type="transmembrane region" description="Helical" evidence="6">
    <location>
        <begin position="63"/>
        <end position="85"/>
    </location>
</feature>
<dbReference type="EMBL" id="JAMBPX010000001">
    <property type="protein sequence ID" value="MDG0858096.1"/>
    <property type="molecule type" value="Genomic_DNA"/>
</dbReference>
<gene>
    <name evidence="8" type="ORF">M4L21_02060</name>
</gene>
<evidence type="ECO:0000256" key="5">
    <source>
        <dbReference type="ARBA" id="ARBA00023136"/>
    </source>
</evidence>